<reference evidence="2" key="1">
    <citation type="submission" date="2016-01" db="EMBL/GenBank/DDBJ databases">
        <authorList>
            <person name="Peeters C."/>
        </authorList>
    </citation>
    <scope>NUCLEOTIDE SEQUENCE [LARGE SCALE GENOMIC DNA]</scope>
    <source>
        <strain evidence="2">LMG 22940</strain>
    </source>
</reference>
<dbReference type="Gene3D" id="1.10.238.160">
    <property type="match status" value="1"/>
</dbReference>
<evidence type="ECO:0000313" key="3">
    <source>
        <dbReference type="Proteomes" id="UP000054770"/>
    </source>
</evidence>
<dbReference type="Proteomes" id="UP000054770">
    <property type="component" value="Unassembled WGS sequence"/>
</dbReference>
<dbReference type="RefSeq" id="WP_087648473.1">
    <property type="nucleotide sequence ID" value="NZ_FCON02000120.1"/>
</dbReference>
<protein>
    <submittedName>
        <fullName evidence="2">Prophage CP4-57 regulatory protein (AlpA)</fullName>
    </submittedName>
</protein>
<keyword evidence="3" id="KW-1185">Reference proteome</keyword>
<feature type="compositionally biased region" description="Low complexity" evidence="1">
    <location>
        <begin position="100"/>
        <end position="113"/>
    </location>
</feature>
<accession>A0A158KNA0</accession>
<evidence type="ECO:0000256" key="1">
    <source>
        <dbReference type="SAM" id="MobiDB-lite"/>
    </source>
</evidence>
<proteinExistence type="predicted"/>
<feature type="compositionally biased region" description="Polar residues" evidence="1">
    <location>
        <begin position="89"/>
        <end position="99"/>
    </location>
</feature>
<sequence length="125" mass="13554">MPRSISLFENVTSSDIVAWLDLIARLDSPFVLLREDDVGAVTCTSDTARHLMRKQGAFPDPIKIGKRAVAWRGSDIAQWMREREVSKLAHSTSEQTEQSAPAQPKTPPTTKARAAVLAANAGAVA</sequence>
<organism evidence="2 3">
    <name type="scientific">Caballeronia choica</name>
    <dbReference type="NCBI Taxonomy" id="326476"/>
    <lineage>
        <taxon>Bacteria</taxon>
        <taxon>Pseudomonadati</taxon>
        <taxon>Pseudomonadota</taxon>
        <taxon>Betaproteobacteria</taxon>
        <taxon>Burkholderiales</taxon>
        <taxon>Burkholderiaceae</taxon>
        <taxon>Caballeronia</taxon>
    </lineage>
</organism>
<evidence type="ECO:0000313" key="2">
    <source>
        <dbReference type="EMBL" id="SAL82475.1"/>
    </source>
</evidence>
<dbReference type="AlphaFoldDB" id="A0A158KNA0"/>
<name>A0A158KNA0_9BURK</name>
<dbReference type="Pfam" id="PF05930">
    <property type="entry name" value="Phage_AlpA"/>
    <property type="match status" value="1"/>
</dbReference>
<gene>
    <name evidence="2" type="ORF">AWB68_06535</name>
</gene>
<dbReference type="InterPro" id="IPR010260">
    <property type="entry name" value="AlpA"/>
</dbReference>
<dbReference type="OrthoDB" id="9182156at2"/>
<dbReference type="EMBL" id="FCON02000120">
    <property type="protein sequence ID" value="SAL82475.1"/>
    <property type="molecule type" value="Genomic_DNA"/>
</dbReference>
<feature type="region of interest" description="Disordered" evidence="1">
    <location>
        <begin position="85"/>
        <end position="113"/>
    </location>
</feature>
<comment type="caution">
    <text evidence="2">The sequence shown here is derived from an EMBL/GenBank/DDBJ whole genome shotgun (WGS) entry which is preliminary data.</text>
</comment>